<dbReference type="Proteomes" id="UP000266089">
    <property type="component" value="Unassembled WGS sequence"/>
</dbReference>
<feature type="domain" description="Thioredoxin" evidence="5">
    <location>
        <begin position="31"/>
        <end position="174"/>
    </location>
</feature>
<dbReference type="OrthoDB" id="25753at2"/>
<dbReference type="GO" id="GO:0016491">
    <property type="term" value="F:oxidoreductase activity"/>
    <property type="evidence" value="ECO:0007669"/>
    <property type="project" value="InterPro"/>
</dbReference>
<keyword evidence="2" id="KW-0201">Cytochrome c-type biogenesis</keyword>
<evidence type="ECO:0000256" key="1">
    <source>
        <dbReference type="ARBA" id="ARBA00004196"/>
    </source>
</evidence>
<dbReference type="SUPFAM" id="SSF52833">
    <property type="entry name" value="Thioredoxin-like"/>
    <property type="match status" value="1"/>
</dbReference>
<sequence length="174" mass="19735">MLRFWPILVLLLGGLFYWGMQRPNPNELKSVLVGKPAPSFSLPLLEPYRAQYGPEMGVRAGLGKPVLLNIWASWCIPCRTEAPLLERFHQQYKDQVLILGVNVQDSEAEALKFVQEYGLTFPSVYDARGRIGIEYGYYGVPETFVIDRHGVVLARHAGELSEAQLRGYIEQVLR</sequence>
<dbReference type="EMBL" id="QWKX01000004">
    <property type="protein sequence ID" value="RIH79650.1"/>
    <property type="molecule type" value="Genomic_DNA"/>
</dbReference>
<evidence type="ECO:0000256" key="3">
    <source>
        <dbReference type="ARBA" id="ARBA00023157"/>
    </source>
</evidence>
<dbReference type="InterPro" id="IPR050553">
    <property type="entry name" value="Thioredoxin_ResA/DsbE_sf"/>
</dbReference>
<proteinExistence type="predicted"/>
<reference evidence="6 7" key="1">
    <citation type="submission" date="2018-08" db="EMBL/GenBank/DDBJ databases">
        <title>Meiothermus cateniformans JCM 15151 genome sequencing project.</title>
        <authorList>
            <person name="Da Costa M.S."/>
            <person name="Albuquerque L."/>
            <person name="Raposo P."/>
            <person name="Froufe H.J.C."/>
            <person name="Barroso C.S."/>
            <person name="Egas C."/>
        </authorList>
    </citation>
    <scope>NUCLEOTIDE SEQUENCE [LARGE SCALE GENOMIC DNA]</scope>
    <source>
        <strain evidence="6 7">JCM 15151</strain>
    </source>
</reference>
<dbReference type="AlphaFoldDB" id="A0A399E9Y3"/>
<accession>A0A399E9Y3</accession>
<dbReference type="InterPro" id="IPR000866">
    <property type="entry name" value="AhpC/TSA"/>
</dbReference>
<dbReference type="InterPro" id="IPR013766">
    <property type="entry name" value="Thioredoxin_domain"/>
</dbReference>
<dbReference type="GO" id="GO:0016209">
    <property type="term" value="F:antioxidant activity"/>
    <property type="evidence" value="ECO:0007669"/>
    <property type="project" value="InterPro"/>
</dbReference>
<evidence type="ECO:0000256" key="2">
    <source>
        <dbReference type="ARBA" id="ARBA00022748"/>
    </source>
</evidence>
<comment type="caution">
    <text evidence="6">The sequence shown here is derived from an EMBL/GenBank/DDBJ whole genome shotgun (WGS) entry which is preliminary data.</text>
</comment>
<keyword evidence="3" id="KW-1015">Disulfide bond</keyword>
<dbReference type="Gene3D" id="3.40.30.10">
    <property type="entry name" value="Glutaredoxin"/>
    <property type="match status" value="1"/>
</dbReference>
<evidence type="ECO:0000259" key="5">
    <source>
        <dbReference type="PROSITE" id="PS51352"/>
    </source>
</evidence>
<dbReference type="PROSITE" id="PS51352">
    <property type="entry name" value="THIOREDOXIN_2"/>
    <property type="match status" value="1"/>
</dbReference>
<protein>
    <submittedName>
        <fullName evidence="6">Thiol:disulfide interchange protein CycY</fullName>
    </submittedName>
</protein>
<evidence type="ECO:0000256" key="4">
    <source>
        <dbReference type="ARBA" id="ARBA00023284"/>
    </source>
</evidence>
<dbReference type="PANTHER" id="PTHR42852:SF6">
    <property type="entry name" value="THIOL:DISULFIDE INTERCHANGE PROTEIN DSBE"/>
    <property type="match status" value="1"/>
</dbReference>
<comment type="subcellular location">
    <subcellularLocation>
        <location evidence="1">Cell envelope</location>
    </subcellularLocation>
</comment>
<evidence type="ECO:0000313" key="7">
    <source>
        <dbReference type="Proteomes" id="UP000266089"/>
    </source>
</evidence>
<name>A0A399E9Y3_9DEIN</name>
<evidence type="ECO:0000313" key="6">
    <source>
        <dbReference type="EMBL" id="RIH79650.1"/>
    </source>
</evidence>
<keyword evidence="4" id="KW-0676">Redox-active center</keyword>
<dbReference type="PANTHER" id="PTHR42852">
    <property type="entry name" value="THIOL:DISULFIDE INTERCHANGE PROTEIN DSBE"/>
    <property type="match status" value="1"/>
</dbReference>
<dbReference type="GO" id="GO:0030313">
    <property type="term" value="C:cell envelope"/>
    <property type="evidence" value="ECO:0007669"/>
    <property type="project" value="UniProtKB-SubCell"/>
</dbReference>
<organism evidence="6 7">
    <name type="scientific">Meiothermus taiwanensis</name>
    <dbReference type="NCBI Taxonomy" id="172827"/>
    <lineage>
        <taxon>Bacteria</taxon>
        <taxon>Thermotogati</taxon>
        <taxon>Deinococcota</taxon>
        <taxon>Deinococci</taxon>
        <taxon>Thermales</taxon>
        <taxon>Thermaceae</taxon>
        <taxon>Meiothermus</taxon>
    </lineage>
</organism>
<dbReference type="Pfam" id="PF00578">
    <property type="entry name" value="AhpC-TSA"/>
    <property type="match status" value="1"/>
</dbReference>
<dbReference type="InterPro" id="IPR036249">
    <property type="entry name" value="Thioredoxin-like_sf"/>
</dbReference>
<dbReference type="GO" id="GO:0017004">
    <property type="term" value="P:cytochrome complex assembly"/>
    <property type="evidence" value="ECO:0007669"/>
    <property type="project" value="UniProtKB-KW"/>
</dbReference>
<gene>
    <name evidence="6" type="primary">cycY_1</name>
    <name evidence="6" type="ORF">Mcate_00289</name>
</gene>